<evidence type="ECO:0000259" key="1">
    <source>
        <dbReference type="Pfam" id="PF02206"/>
    </source>
</evidence>
<keyword evidence="2" id="KW-1185">Reference proteome</keyword>
<sequence length="214" mass="23238">MTVQDFAQKSSLLAQFVNGMYLGEFAKTATPMQLAEEFFSLGSVKLSSLDSSEMNKLETNLESILKAIDDCGGNGCGVSSDVLEEMKKVVSYDSYVSDFNTALASSQKEEFTELTALLNHIATIETAIGMESIQTIKNRLSEINVANGINDADVDAIKTALGEANNLMSLFKQADSLIDAAETNFGKAKTDMEAIEKLANKKQSWVDINLQSIH</sequence>
<dbReference type="InterPro" id="IPR003125">
    <property type="entry name" value="WSN"/>
</dbReference>
<proteinExistence type="predicted"/>
<protein>
    <submittedName>
        <fullName evidence="3">WSN domain-containing protein</fullName>
    </submittedName>
</protein>
<dbReference type="STRING" id="1561998.A0A1I7THB9"/>
<organism evidence="2 3">
    <name type="scientific">Caenorhabditis tropicalis</name>
    <dbReference type="NCBI Taxonomy" id="1561998"/>
    <lineage>
        <taxon>Eukaryota</taxon>
        <taxon>Metazoa</taxon>
        <taxon>Ecdysozoa</taxon>
        <taxon>Nematoda</taxon>
        <taxon>Chromadorea</taxon>
        <taxon>Rhabditida</taxon>
        <taxon>Rhabditina</taxon>
        <taxon>Rhabditomorpha</taxon>
        <taxon>Rhabditoidea</taxon>
        <taxon>Rhabditidae</taxon>
        <taxon>Peloderinae</taxon>
        <taxon>Caenorhabditis</taxon>
    </lineage>
</organism>
<accession>A0A1I7THB9</accession>
<dbReference type="AlphaFoldDB" id="A0A1I7THB9"/>
<dbReference type="Pfam" id="PF02206">
    <property type="entry name" value="WSN"/>
    <property type="match status" value="1"/>
</dbReference>
<dbReference type="Proteomes" id="UP000095282">
    <property type="component" value="Unplaced"/>
</dbReference>
<dbReference type="WBParaSite" id="Csp11.Scaffold613.g5935.t1">
    <property type="protein sequence ID" value="Csp11.Scaffold613.g5935.t1"/>
    <property type="gene ID" value="Csp11.Scaffold613.g5935"/>
</dbReference>
<name>A0A1I7THB9_9PELO</name>
<feature type="domain" description="Domain of unknown function WSN" evidence="1">
    <location>
        <begin position="4"/>
        <end position="64"/>
    </location>
</feature>
<evidence type="ECO:0000313" key="2">
    <source>
        <dbReference type="Proteomes" id="UP000095282"/>
    </source>
</evidence>
<evidence type="ECO:0000313" key="3">
    <source>
        <dbReference type="WBParaSite" id="Csp11.Scaffold613.g5935.t1"/>
    </source>
</evidence>
<reference evidence="3" key="1">
    <citation type="submission" date="2016-11" db="UniProtKB">
        <authorList>
            <consortium name="WormBaseParasite"/>
        </authorList>
    </citation>
    <scope>IDENTIFICATION</scope>
</reference>